<dbReference type="EMBL" id="BQKI01000071">
    <property type="protein sequence ID" value="GJN13587.1"/>
    <property type="molecule type" value="Genomic_DNA"/>
</dbReference>
<feature type="compositionally biased region" description="Basic and acidic residues" evidence="1">
    <location>
        <begin position="24"/>
        <end position="34"/>
    </location>
</feature>
<accession>A0AAV5DTY8</accession>
<feature type="region of interest" description="Disordered" evidence="1">
    <location>
        <begin position="24"/>
        <end position="54"/>
    </location>
</feature>
<evidence type="ECO:0000313" key="3">
    <source>
        <dbReference type="Proteomes" id="UP001054889"/>
    </source>
</evidence>
<evidence type="ECO:0000313" key="2">
    <source>
        <dbReference type="EMBL" id="GJN13587.1"/>
    </source>
</evidence>
<keyword evidence="3" id="KW-1185">Reference proteome</keyword>
<proteinExistence type="predicted"/>
<evidence type="ECO:0000256" key="1">
    <source>
        <dbReference type="SAM" id="MobiDB-lite"/>
    </source>
</evidence>
<reference evidence="2" key="2">
    <citation type="submission" date="2021-12" db="EMBL/GenBank/DDBJ databases">
        <title>Resequencing data analysis of finger millet.</title>
        <authorList>
            <person name="Hatakeyama M."/>
            <person name="Aluri S."/>
            <person name="Balachadran M.T."/>
            <person name="Sivarajan S.R."/>
            <person name="Poveda L."/>
            <person name="Shimizu-Inatsugi R."/>
            <person name="Schlapbach R."/>
            <person name="Sreeman S.M."/>
            <person name="Shimizu K.K."/>
        </authorList>
    </citation>
    <scope>NUCLEOTIDE SEQUENCE</scope>
</reference>
<protein>
    <submittedName>
        <fullName evidence="2">Uncharacterized protein</fullName>
    </submittedName>
</protein>
<dbReference type="AlphaFoldDB" id="A0AAV5DTY8"/>
<sequence length="101" mass="11071">MVLGLSCFGVLGRKVSESCKQQEAGHAKKQEAAKEASSLASEEDVKAVEKKRKDRGAPIVVPHFPQRSTVQSSFSLDVLVESIETFENCDHVQPDLGLVRF</sequence>
<gene>
    <name evidence="2" type="primary">gb00308</name>
    <name evidence="2" type="ORF">PR202_gb00308</name>
</gene>
<organism evidence="2 3">
    <name type="scientific">Eleusine coracana subsp. coracana</name>
    <dbReference type="NCBI Taxonomy" id="191504"/>
    <lineage>
        <taxon>Eukaryota</taxon>
        <taxon>Viridiplantae</taxon>
        <taxon>Streptophyta</taxon>
        <taxon>Embryophyta</taxon>
        <taxon>Tracheophyta</taxon>
        <taxon>Spermatophyta</taxon>
        <taxon>Magnoliopsida</taxon>
        <taxon>Liliopsida</taxon>
        <taxon>Poales</taxon>
        <taxon>Poaceae</taxon>
        <taxon>PACMAD clade</taxon>
        <taxon>Chloridoideae</taxon>
        <taxon>Cynodonteae</taxon>
        <taxon>Eleusininae</taxon>
        <taxon>Eleusine</taxon>
    </lineage>
</organism>
<comment type="caution">
    <text evidence="2">The sequence shown here is derived from an EMBL/GenBank/DDBJ whole genome shotgun (WGS) entry which is preliminary data.</text>
</comment>
<name>A0AAV5DTY8_ELECO</name>
<reference evidence="2" key="1">
    <citation type="journal article" date="2018" name="DNA Res.">
        <title>Multiple hybrid de novo genome assembly of finger millet, an orphan allotetraploid crop.</title>
        <authorList>
            <person name="Hatakeyama M."/>
            <person name="Aluri S."/>
            <person name="Balachadran M.T."/>
            <person name="Sivarajan S.R."/>
            <person name="Patrignani A."/>
            <person name="Gruter S."/>
            <person name="Poveda L."/>
            <person name="Shimizu-Inatsugi R."/>
            <person name="Baeten J."/>
            <person name="Francoijs K.J."/>
            <person name="Nataraja K.N."/>
            <person name="Reddy Y.A.N."/>
            <person name="Phadnis S."/>
            <person name="Ravikumar R.L."/>
            <person name="Schlapbach R."/>
            <person name="Sreeman S.M."/>
            <person name="Shimizu K.K."/>
        </authorList>
    </citation>
    <scope>NUCLEOTIDE SEQUENCE</scope>
</reference>
<dbReference type="Proteomes" id="UP001054889">
    <property type="component" value="Unassembled WGS sequence"/>
</dbReference>